<dbReference type="OrthoDB" id="9773828at2"/>
<evidence type="ECO:0000256" key="1">
    <source>
        <dbReference type="ARBA" id="ARBA00022857"/>
    </source>
</evidence>
<dbReference type="STRING" id="246786.GS18_0217625"/>
<dbReference type="PANTHER" id="PTHR43364:SF1">
    <property type="entry name" value="OXIDOREDUCTASE YDHF"/>
    <property type="match status" value="1"/>
</dbReference>
<evidence type="ECO:0000313" key="5">
    <source>
        <dbReference type="EMBL" id="KEZ47817.1"/>
    </source>
</evidence>
<keyword evidence="2" id="KW-0560">Oxidoreductase</keyword>
<dbReference type="RefSeq" id="WP_029284059.1">
    <property type="nucleotide sequence ID" value="NZ_JBBJSM010000005.1"/>
</dbReference>
<proteinExistence type="inferred from homology"/>
<keyword evidence="1" id="KW-0521">NADP</keyword>
<dbReference type="FunFam" id="3.20.20.100:FF:000008">
    <property type="entry name" value="Aldo/keto reductase family oxidoreductase"/>
    <property type="match status" value="1"/>
</dbReference>
<dbReference type="GO" id="GO:0005829">
    <property type="term" value="C:cytosol"/>
    <property type="evidence" value="ECO:0007669"/>
    <property type="project" value="TreeGrafter"/>
</dbReference>
<gene>
    <name evidence="5" type="ORF">GS18_0217625</name>
</gene>
<dbReference type="PANTHER" id="PTHR43364">
    <property type="entry name" value="NADH-SPECIFIC METHYLGLYOXAL REDUCTASE-RELATED"/>
    <property type="match status" value="1"/>
</dbReference>
<evidence type="ECO:0000256" key="3">
    <source>
        <dbReference type="ARBA" id="ARBA00038157"/>
    </source>
</evidence>
<dbReference type="CDD" id="cd19092">
    <property type="entry name" value="AKR_BsYcsN_EcYdhF-like"/>
    <property type="match status" value="1"/>
</dbReference>
<dbReference type="Pfam" id="PF00248">
    <property type="entry name" value="Aldo_ket_red"/>
    <property type="match status" value="1"/>
</dbReference>
<sequence length="300" mass="34056">MQRIQLTENLSFSRIVHGLWRLSDWNMSNEEVLQLIEDCLEAGITTFDHADIYGNYTCEKLFGDALALKPELREKMEIVTKCGIKLVSDNRPDHGIKSYDTSKDHILASVDKSLENFRTDYIDVLLIHRPDPYMNPAEVAEAFKQLKEEGKVRHFGVSNFKRSQLKMLQSHLDFPLVTNQIELSAYQLENFEDGTLDLCQEERMAPMAWSPLAGGSIFSAENERAENLRSTLERIAGEIGADGIDEVLYAWLISHPAGIMPIVGSGKMNRIQSAIRALDLKLTREQWFDILQVSMGHEVA</sequence>
<keyword evidence="6" id="KW-1185">Reference proteome</keyword>
<dbReference type="AlphaFoldDB" id="A0A084GKF5"/>
<accession>A0A084GKF5</accession>
<comment type="similarity">
    <text evidence="3">Belongs to the aldo/keto reductase family. Aldo/keto reductase 2 subfamily.</text>
</comment>
<organism evidence="5 6">
    <name type="scientific">Metabacillus indicus</name>
    <name type="common">Bacillus indicus</name>
    <dbReference type="NCBI Taxonomy" id="246786"/>
    <lineage>
        <taxon>Bacteria</taxon>
        <taxon>Bacillati</taxon>
        <taxon>Bacillota</taxon>
        <taxon>Bacilli</taxon>
        <taxon>Bacillales</taxon>
        <taxon>Bacillaceae</taxon>
        <taxon>Metabacillus</taxon>
    </lineage>
</organism>
<feature type="domain" description="NADP-dependent oxidoreductase" evidence="4">
    <location>
        <begin position="14"/>
        <end position="290"/>
    </location>
</feature>
<dbReference type="EMBL" id="JNVC02000015">
    <property type="protein sequence ID" value="KEZ47817.1"/>
    <property type="molecule type" value="Genomic_DNA"/>
</dbReference>
<dbReference type="InterPro" id="IPR023210">
    <property type="entry name" value="NADP_OxRdtase_dom"/>
</dbReference>
<dbReference type="GO" id="GO:0016491">
    <property type="term" value="F:oxidoreductase activity"/>
    <property type="evidence" value="ECO:0007669"/>
    <property type="project" value="UniProtKB-KW"/>
</dbReference>
<dbReference type="Proteomes" id="UP000028549">
    <property type="component" value="Unassembled WGS sequence"/>
</dbReference>
<dbReference type="SUPFAM" id="SSF51430">
    <property type="entry name" value="NAD(P)-linked oxidoreductase"/>
    <property type="match status" value="1"/>
</dbReference>
<evidence type="ECO:0000259" key="4">
    <source>
        <dbReference type="Pfam" id="PF00248"/>
    </source>
</evidence>
<dbReference type="Gene3D" id="3.20.20.100">
    <property type="entry name" value="NADP-dependent oxidoreductase domain"/>
    <property type="match status" value="1"/>
</dbReference>
<dbReference type="InterPro" id="IPR036812">
    <property type="entry name" value="NAD(P)_OxRdtase_dom_sf"/>
</dbReference>
<comment type="caution">
    <text evidence="5">The sequence shown here is derived from an EMBL/GenBank/DDBJ whole genome shotgun (WGS) entry which is preliminary data.</text>
</comment>
<dbReference type="InterPro" id="IPR050523">
    <property type="entry name" value="AKR_Detox_Biosynth"/>
</dbReference>
<evidence type="ECO:0000256" key="2">
    <source>
        <dbReference type="ARBA" id="ARBA00023002"/>
    </source>
</evidence>
<protein>
    <submittedName>
        <fullName evidence="5">Oxidoreductase</fullName>
    </submittedName>
</protein>
<name>A0A084GKF5_METID</name>
<evidence type="ECO:0000313" key="6">
    <source>
        <dbReference type="Proteomes" id="UP000028549"/>
    </source>
</evidence>
<reference evidence="5 6" key="1">
    <citation type="journal article" date="2005" name="Int. J. Syst. Evol. Microbiol.">
        <title>Bacillus cibi sp. nov., isolated from jeotgal, a traditional Korean fermented seafood.</title>
        <authorList>
            <person name="Yoon J.H."/>
            <person name="Lee C.H."/>
            <person name="Oh T.K."/>
        </authorList>
    </citation>
    <scope>NUCLEOTIDE SEQUENCE [LARGE SCALE GENOMIC DNA]</scope>
    <source>
        <strain evidence="5 6">DSM 16189</strain>
    </source>
</reference>